<comment type="subcellular location">
    <subcellularLocation>
        <location evidence="1">Cytoplasm</location>
    </subcellularLocation>
</comment>
<dbReference type="Pfam" id="PF22486">
    <property type="entry name" value="MATH_2"/>
    <property type="match status" value="1"/>
</dbReference>
<dbReference type="AlphaFoldDB" id="A0A433QD48"/>
<accession>A0A433QD48</accession>
<evidence type="ECO:0000256" key="5">
    <source>
        <dbReference type="SAM" id="Coils"/>
    </source>
</evidence>
<sequence length="733" mass="81739">MSRPGSSKAAISTTAAAASALSADSEDSEFLQCFICYEDLKKATLCPSCSKLACEDCLYKWLAQESKCPHCRSKLEVGQLVRARFIDELQQVWRAIDAWFGVMPNDTCLIRSTPPSISKTITTNQEKLAKETCPAHAGTPLTYYCGQCRTPICADCGMLGDHKGHGFESLQAAYNRHKEELTERKLPAAHESLQRYNDAAVELGKNIQKCKEAKAKVENELNLTFEGIRMKLDSKFQAKKMLLNNHLTPLTDAKKSLRDRIAKLEASLKRDPPAVMMRRLGEMTRSLEKAQKFKPQAYVVDPTIEAWFMPKYTEAKVTVPGFRERCLEKETFKSAIMTVYGVSWRLKVYCGGNEQAKDKYVSVFVELVSSVFPNSREEYQYRIELVSWDRLRPESDRMYMYKSFTSSQKHPSGAPDAPKSIVRDYAKTFAVNETWGWYNFVSLEKLREDGFLDAENELSFVYGVRPVDAEQQAALKERYIKYLEQKVDRLEYPELNSILLSKRAKEKSTSTDSKVTIEIDDDDDDVVLNEDVSNNIKLEYPSDRKGICSRSIDEVDDDSGGVGPSKRRRIDSLISHLTLSPTREDSIPSSTTHTSKLDTPDQDLPFHYPIVHSPEALLLSGSHEGAAAPTPLRWPVTFKDEVEAGAAVTAGHETGQAILAIMNEGMEFVPQGPVPNMLDGMPQPQLGLELWPFAVEGAGKDVAGGVGVGVGEGVGFLEWVDENAAAGGRGQWA</sequence>
<dbReference type="CDD" id="cd16619">
    <property type="entry name" value="mRING-HC-C4C4_TRIM37_C-VIII"/>
    <property type="match status" value="1"/>
</dbReference>
<dbReference type="SMART" id="SM00336">
    <property type="entry name" value="BBOX"/>
    <property type="match status" value="1"/>
</dbReference>
<protein>
    <recommendedName>
        <fullName evidence="12">RING-type domain-containing protein</fullName>
    </recommendedName>
</protein>
<keyword evidence="3" id="KW-0479">Metal-binding</keyword>
<proteinExistence type="predicted"/>
<feature type="coiled-coil region" evidence="5">
    <location>
        <begin position="193"/>
        <end position="220"/>
    </location>
</feature>
<evidence type="ECO:0000259" key="8">
    <source>
        <dbReference type="PROSITE" id="PS50119"/>
    </source>
</evidence>
<evidence type="ECO:0000256" key="3">
    <source>
        <dbReference type="ARBA" id="ARBA00022723"/>
    </source>
</evidence>
<keyword evidence="4" id="KW-0862">Zinc</keyword>
<dbReference type="CDD" id="cd19756">
    <property type="entry name" value="Bbox2"/>
    <property type="match status" value="1"/>
</dbReference>
<dbReference type="GO" id="GO:0005164">
    <property type="term" value="F:tumor necrosis factor receptor binding"/>
    <property type="evidence" value="ECO:0007669"/>
    <property type="project" value="TreeGrafter"/>
</dbReference>
<keyword evidence="5" id="KW-0175">Coiled coil</keyword>
<keyword evidence="2" id="KW-0963">Cytoplasm</keyword>
<evidence type="ECO:0000256" key="2">
    <source>
        <dbReference type="ARBA" id="ARBA00022490"/>
    </source>
</evidence>
<keyword evidence="4" id="KW-0863">Zinc-finger</keyword>
<reference evidence="10 11" key="1">
    <citation type="journal article" date="2018" name="New Phytol.">
        <title>Phylogenomics of Endogonaceae and evolution of mycorrhizas within Mucoromycota.</title>
        <authorList>
            <person name="Chang Y."/>
            <person name="Desiro A."/>
            <person name="Na H."/>
            <person name="Sandor L."/>
            <person name="Lipzen A."/>
            <person name="Clum A."/>
            <person name="Barry K."/>
            <person name="Grigoriev I.V."/>
            <person name="Martin F.M."/>
            <person name="Stajich J.E."/>
            <person name="Smith M.E."/>
            <person name="Bonito G."/>
            <person name="Spatafora J.W."/>
        </authorList>
    </citation>
    <scope>NUCLEOTIDE SEQUENCE [LARGE SCALE GENOMIC DNA]</scope>
    <source>
        <strain evidence="10 11">AD002</strain>
    </source>
</reference>
<dbReference type="GO" id="GO:0061630">
    <property type="term" value="F:ubiquitin protein ligase activity"/>
    <property type="evidence" value="ECO:0007669"/>
    <property type="project" value="TreeGrafter"/>
</dbReference>
<evidence type="ECO:0008006" key="12">
    <source>
        <dbReference type="Google" id="ProtNLM"/>
    </source>
</evidence>
<feature type="domain" description="MATH" evidence="9">
    <location>
        <begin position="302"/>
        <end position="464"/>
    </location>
</feature>
<dbReference type="SUPFAM" id="SSF49599">
    <property type="entry name" value="TRAF domain-like"/>
    <property type="match status" value="1"/>
</dbReference>
<dbReference type="Proteomes" id="UP000274822">
    <property type="component" value="Unassembled WGS sequence"/>
</dbReference>
<dbReference type="PROSITE" id="PS50089">
    <property type="entry name" value="ZF_RING_2"/>
    <property type="match status" value="1"/>
</dbReference>
<evidence type="ECO:0000256" key="4">
    <source>
        <dbReference type="PROSITE-ProRule" id="PRU00024"/>
    </source>
</evidence>
<dbReference type="InterPro" id="IPR053003">
    <property type="entry name" value="TRIM_RBCC_E3_ubiq-ligases"/>
</dbReference>
<evidence type="ECO:0000259" key="9">
    <source>
        <dbReference type="PROSITE" id="PS50144"/>
    </source>
</evidence>
<dbReference type="SUPFAM" id="SSF57850">
    <property type="entry name" value="RING/U-box"/>
    <property type="match status" value="1"/>
</dbReference>
<dbReference type="Gene3D" id="2.60.210.10">
    <property type="entry name" value="Apoptosis, Tumor Necrosis Factor Receptor Associated Protein 2, Chain A"/>
    <property type="match status" value="1"/>
</dbReference>
<dbReference type="PANTHER" id="PTHR36754:SF2">
    <property type="entry name" value="E3 UBIQUITIN-PROTEIN LIGASE TRIM37"/>
    <property type="match status" value="1"/>
</dbReference>
<feature type="domain" description="RING-type" evidence="7">
    <location>
        <begin position="33"/>
        <end position="72"/>
    </location>
</feature>
<name>A0A433QD48_9FUNG</name>
<feature type="region of interest" description="Disordered" evidence="6">
    <location>
        <begin position="577"/>
        <end position="601"/>
    </location>
</feature>
<dbReference type="GO" id="GO:0006513">
    <property type="term" value="P:protein monoubiquitination"/>
    <property type="evidence" value="ECO:0007669"/>
    <property type="project" value="TreeGrafter"/>
</dbReference>
<dbReference type="Pfam" id="PF00643">
    <property type="entry name" value="zf-B_box"/>
    <property type="match status" value="1"/>
</dbReference>
<evidence type="ECO:0000313" key="11">
    <source>
        <dbReference type="Proteomes" id="UP000274822"/>
    </source>
</evidence>
<dbReference type="GO" id="GO:0031625">
    <property type="term" value="F:ubiquitin protein ligase binding"/>
    <property type="evidence" value="ECO:0007669"/>
    <property type="project" value="TreeGrafter"/>
</dbReference>
<dbReference type="GO" id="GO:0070842">
    <property type="term" value="P:aggresome assembly"/>
    <property type="evidence" value="ECO:0007669"/>
    <property type="project" value="TreeGrafter"/>
</dbReference>
<dbReference type="EMBL" id="RBNJ01007882">
    <property type="protein sequence ID" value="RUS27728.1"/>
    <property type="molecule type" value="Genomic_DNA"/>
</dbReference>
<dbReference type="Gene3D" id="3.30.40.10">
    <property type="entry name" value="Zinc/RING finger domain, C3HC4 (zinc finger)"/>
    <property type="match status" value="1"/>
</dbReference>
<dbReference type="InterPro" id="IPR008974">
    <property type="entry name" value="TRAF-like"/>
</dbReference>
<dbReference type="InterPro" id="IPR001841">
    <property type="entry name" value="Znf_RING"/>
</dbReference>
<gene>
    <name evidence="10" type="ORF">BC938DRAFT_482821</name>
</gene>
<feature type="compositionally biased region" description="Polar residues" evidence="6">
    <location>
        <begin position="577"/>
        <end position="594"/>
    </location>
</feature>
<evidence type="ECO:0000256" key="1">
    <source>
        <dbReference type="ARBA" id="ARBA00004496"/>
    </source>
</evidence>
<dbReference type="Pfam" id="PF13639">
    <property type="entry name" value="zf-RING_2"/>
    <property type="match status" value="1"/>
</dbReference>
<dbReference type="InterPro" id="IPR000315">
    <property type="entry name" value="Znf_B-box"/>
</dbReference>
<dbReference type="PANTHER" id="PTHR36754">
    <property type="entry name" value="E3 UBIQUITIN-PROTEIN LIGASE TRIM37"/>
    <property type="match status" value="1"/>
</dbReference>
<dbReference type="GO" id="GO:0008270">
    <property type="term" value="F:zinc ion binding"/>
    <property type="evidence" value="ECO:0007669"/>
    <property type="project" value="UniProtKB-KW"/>
</dbReference>
<keyword evidence="11" id="KW-1185">Reference proteome</keyword>
<dbReference type="PROSITE" id="PS50119">
    <property type="entry name" value="ZF_BBOX"/>
    <property type="match status" value="1"/>
</dbReference>
<dbReference type="Gene3D" id="3.30.160.60">
    <property type="entry name" value="Classic Zinc Finger"/>
    <property type="match status" value="1"/>
</dbReference>
<dbReference type="InterPro" id="IPR013083">
    <property type="entry name" value="Znf_RING/FYVE/PHD"/>
</dbReference>
<evidence type="ECO:0000259" key="7">
    <source>
        <dbReference type="PROSITE" id="PS50089"/>
    </source>
</evidence>
<evidence type="ECO:0000256" key="6">
    <source>
        <dbReference type="SAM" id="MobiDB-lite"/>
    </source>
</evidence>
<dbReference type="SUPFAM" id="SSF57845">
    <property type="entry name" value="B-box zinc-binding domain"/>
    <property type="match status" value="1"/>
</dbReference>
<dbReference type="PROSITE" id="PS50144">
    <property type="entry name" value="MATH"/>
    <property type="match status" value="1"/>
</dbReference>
<dbReference type="GO" id="GO:0016235">
    <property type="term" value="C:aggresome"/>
    <property type="evidence" value="ECO:0007669"/>
    <property type="project" value="TreeGrafter"/>
</dbReference>
<organism evidence="10 11">
    <name type="scientific">Jimgerdemannia flammicorona</name>
    <dbReference type="NCBI Taxonomy" id="994334"/>
    <lineage>
        <taxon>Eukaryota</taxon>
        <taxon>Fungi</taxon>
        <taxon>Fungi incertae sedis</taxon>
        <taxon>Mucoromycota</taxon>
        <taxon>Mucoromycotina</taxon>
        <taxon>Endogonomycetes</taxon>
        <taxon>Endogonales</taxon>
        <taxon>Endogonaceae</taxon>
        <taxon>Jimgerdemannia</taxon>
    </lineage>
</organism>
<feature type="domain" description="B box-type" evidence="8">
    <location>
        <begin position="128"/>
        <end position="170"/>
    </location>
</feature>
<dbReference type="InterPro" id="IPR002083">
    <property type="entry name" value="MATH/TRAF_dom"/>
</dbReference>
<dbReference type="GO" id="GO:0051865">
    <property type="term" value="P:protein autoubiquitination"/>
    <property type="evidence" value="ECO:0007669"/>
    <property type="project" value="TreeGrafter"/>
</dbReference>
<comment type="caution">
    <text evidence="10">The sequence shown here is derived from an EMBL/GenBank/DDBJ whole genome shotgun (WGS) entry which is preliminary data.</text>
</comment>
<evidence type="ECO:0000313" key="10">
    <source>
        <dbReference type="EMBL" id="RUS27728.1"/>
    </source>
</evidence>
<dbReference type="GO" id="GO:0005778">
    <property type="term" value="C:peroxisomal membrane"/>
    <property type="evidence" value="ECO:0007669"/>
    <property type="project" value="TreeGrafter"/>
</dbReference>